<feature type="compositionally biased region" description="Pro residues" evidence="1">
    <location>
        <begin position="574"/>
        <end position="592"/>
    </location>
</feature>
<dbReference type="InterPro" id="IPR051412">
    <property type="entry name" value="Formin_Homology_Diaphanous_sf"/>
</dbReference>
<reference evidence="3" key="1">
    <citation type="journal article" date="2020" name="bioRxiv">
        <title>Comparative genomics of Chlamydomonas.</title>
        <authorList>
            <person name="Craig R.J."/>
            <person name="Hasan A.R."/>
            <person name="Ness R.W."/>
            <person name="Keightley P.D."/>
        </authorList>
    </citation>
    <scope>NUCLEOTIDE SEQUENCE</scope>
    <source>
        <strain evidence="3">SAG 7.73</strain>
    </source>
</reference>
<evidence type="ECO:0000313" key="3">
    <source>
        <dbReference type="EMBL" id="KAG2441443.1"/>
    </source>
</evidence>
<feature type="region of interest" description="Disordered" evidence="1">
    <location>
        <begin position="264"/>
        <end position="283"/>
    </location>
</feature>
<dbReference type="EMBL" id="JAEHOC010000005">
    <property type="protein sequence ID" value="KAG2441443.1"/>
    <property type="molecule type" value="Genomic_DNA"/>
</dbReference>
<keyword evidence="4" id="KW-1185">Reference proteome</keyword>
<dbReference type="AlphaFoldDB" id="A0A835TA65"/>
<gene>
    <name evidence="3" type="ORF">HXX76_003066</name>
</gene>
<comment type="caution">
    <text evidence="3">The sequence shown here is derived from an EMBL/GenBank/DDBJ whole genome shotgun (WGS) entry which is preliminary data.</text>
</comment>
<dbReference type="OrthoDB" id="550390at2759"/>
<feature type="compositionally biased region" description="Pro residues" evidence="1">
    <location>
        <begin position="535"/>
        <end position="544"/>
    </location>
</feature>
<dbReference type="GO" id="GO:0030041">
    <property type="term" value="P:actin filament polymerization"/>
    <property type="evidence" value="ECO:0007669"/>
    <property type="project" value="TreeGrafter"/>
</dbReference>
<dbReference type="Pfam" id="PF12499">
    <property type="entry name" value="DUF3707"/>
    <property type="match status" value="1"/>
</dbReference>
<proteinExistence type="predicted"/>
<accession>A0A835TA65</accession>
<feature type="domain" description="Pherophorin" evidence="2">
    <location>
        <begin position="640"/>
        <end position="814"/>
    </location>
</feature>
<dbReference type="Proteomes" id="UP000650467">
    <property type="component" value="Unassembled WGS sequence"/>
</dbReference>
<evidence type="ECO:0000256" key="1">
    <source>
        <dbReference type="SAM" id="MobiDB-lite"/>
    </source>
</evidence>
<feature type="compositionally biased region" description="Polar residues" evidence="1">
    <location>
        <begin position="608"/>
        <end position="617"/>
    </location>
</feature>
<feature type="region of interest" description="Disordered" evidence="1">
    <location>
        <begin position="523"/>
        <end position="629"/>
    </location>
</feature>
<dbReference type="GO" id="GO:0005884">
    <property type="term" value="C:actin filament"/>
    <property type="evidence" value="ECO:0007669"/>
    <property type="project" value="TreeGrafter"/>
</dbReference>
<name>A0A835TA65_CHLIN</name>
<protein>
    <recommendedName>
        <fullName evidence="2">Pherophorin domain-containing protein</fullName>
    </recommendedName>
</protein>
<sequence length="851" mass="85681">MDSAPFGSRACGKQATCLDASLDSARCVYRLARDSAAPASPFRRYLYCPVCIGWPRDGSRCTLLPAAAPPPPQSARRNRTVTPAELDAVCAGDRLSQVIAEPGGTPVAGGINIVSPWAYSPGNDSSYCQWVRWSDRDSGTQPVLFSVRSGDKTCAALDVTLMVGLNGMSASCGAPRYFDDATAAVAGCQSNDGTVYNECLWTLNVPRPGGSDWPSDDCSVDATADDAKLVPPPPAPPPARAAAVAVSDVVALDMQGAVIAFAAPDTSTSPSTSTSTSTPAAAQQLLQAAEARAAECSLPQPAEPPSVLGGGAAGSSSGCSAQASCLDLQLNSALCAYRSITADGSSSAGAGGGGGSARTYLYCPVCLSWPRDGSACALDSSAAGAAAVSVCAGDEMSLVVDSASVGEGLGDAGGAARAGKGRLVPGGVATRRGWSPAAPYCQWVRWAADDYTPATAAFSVRGGGACSARRRNANVTLTLRGAAAATCSAPRKNAFGGFAGCAGNDELDDECFWSIDVPRPGGAAWKAAGGKDCAGPPPASPPQSPGDGAAGGSSLGRSGEEGATPPPPKRRRSPPPQPPSPEPPEPPSPSPPTRGRRSPPPRAEDVSPANSSLQPADTGSSPGSSPAALSTAERLARLPFPFSTCAARGLAGSPWRLASPATTQLRPLSDGRARSRHCFDVTVPPAAASGCSGSCCDMDVGQIEVLVSPACRTAVRTALVGGESVTWAFTQTLYRGAAYSTFVLPRLSLSRAGAQVRAAASGPAVSSVQVCVVLAETADSDCSRLSQFCAAVSEPGATDVCRAAFVDSAGSCCPTGNVLLGGSVGSGALMEEVVGAPPMADLTFETTAANH</sequence>
<organism evidence="3 4">
    <name type="scientific">Chlamydomonas incerta</name>
    <dbReference type="NCBI Taxonomy" id="51695"/>
    <lineage>
        <taxon>Eukaryota</taxon>
        <taxon>Viridiplantae</taxon>
        <taxon>Chlorophyta</taxon>
        <taxon>core chlorophytes</taxon>
        <taxon>Chlorophyceae</taxon>
        <taxon>CS clade</taxon>
        <taxon>Chlamydomonadales</taxon>
        <taxon>Chlamydomonadaceae</taxon>
        <taxon>Chlamydomonas</taxon>
    </lineage>
</organism>
<evidence type="ECO:0000259" key="2">
    <source>
        <dbReference type="Pfam" id="PF12499"/>
    </source>
</evidence>
<feature type="compositionally biased region" description="Low complexity" evidence="1">
    <location>
        <begin position="523"/>
        <end position="534"/>
    </location>
</feature>
<dbReference type="InterPro" id="IPR024616">
    <property type="entry name" value="Pherophorin"/>
</dbReference>
<evidence type="ECO:0000313" key="4">
    <source>
        <dbReference type="Proteomes" id="UP000650467"/>
    </source>
</evidence>
<feature type="compositionally biased region" description="Low complexity" evidence="1">
    <location>
        <begin position="618"/>
        <end position="629"/>
    </location>
</feature>
<dbReference type="PANTHER" id="PTHR45691">
    <property type="entry name" value="PROTEIN DIAPHANOUS"/>
    <property type="match status" value="1"/>
</dbReference>
<dbReference type="PANTHER" id="PTHR45691:SF6">
    <property type="entry name" value="PROTEIN DIAPHANOUS"/>
    <property type="match status" value="1"/>
</dbReference>